<evidence type="ECO:0000256" key="3">
    <source>
        <dbReference type="ARBA" id="ARBA00022679"/>
    </source>
</evidence>
<accession>A0A814SV43</accession>
<evidence type="ECO:0000313" key="6">
    <source>
        <dbReference type="Proteomes" id="UP000663879"/>
    </source>
</evidence>
<dbReference type="GO" id="GO:0004758">
    <property type="term" value="F:serine C-palmitoyltransferase activity"/>
    <property type="evidence" value="ECO:0007669"/>
    <property type="project" value="TreeGrafter"/>
</dbReference>
<dbReference type="PANTHER" id="PTHR13693:SF3">
    <property type="entry name" value="LD36009P"/>
    <property type="match status" value="1"/>
</dbReference>
<dbReference type="InterPro" id="IPR015422">
    <property type="entry name" value="PyrdxlP-dep_Trfase_small"/>
</dbReference>
<dbReference type="AlphaFoldDB" id="A0A814SV43"/>
<comment type="similarity">
    <text evidence="2">Belongs to the class-II pyridoxal-phosphate-dependent aminotransferase family.</text>
</comment>
<dbReference type="Pfam" id="PF00155">
    <property type="entry name" value="Aminotran_1_2"/>
    <property type="match status" value="1"/>
</dbReference>
<dbReference type="PANTHER" id="PTHR13693">
    <property type="entry name" value="CLASS II AMINOTRANSFERASE/8-AMINO-7-OXONONANOATE SYNTHASE"/>
    <property type="match status" value="1"/>
</dbReference>
<dbReference type="EMBL" id="CAJNOC010012158">
    <property type="protein sequence ID" value="CAF1152262.1"/>
    <property type="molecule type" value="Genomic_DNA"/>
</dbReference>
<reference evidence="5" key="1">
    <citation type="submission" date="2021-02" db="EMBL/GenBank/DDBJ databases">
        <authorList>
            <person name="Nowell W R."/>
        </authorList>
    </citation>
    <scope>NUCLEOTIDE SEQUENCE</scope>
    <source>
        <strain evidence="5">Ploen Becks lab</strain>
    </source>
</reference>
<gene>
    <name evidence="5" type="ORF">OXX778_LOCUS23328</name>
</gene>
<dbReference type="OrthoDB" id="65434at2759"/>
<dbReference type="Proteomes" id="UP000663879">
    <property type="component" value="Unassembled WGS sequence"/>
</dbReference>
<dbReference type="GO" id="GO:0030170">
    <property type="term" value="F:pyridoxal phosphate binding"/>
    <property type="evidence" value="ECO:0007669"/>
    <property type="project" value="InterPro"/>
</dbReference>
<dbReference type="SUPFAM" id="SSF53383">
    <property type="entry name" value="PLP-dependent transferases"/>
    <property type="match status" value="1"/>
</dbReference>
<evidence type="ECO:0000313" key="5">
    <source>
        <dbReference type="EMBL" id="CAF1152262.1"/>
    </source>
</evidence>
<dbReference type="GO" id="GO:0046512">
    <property type="term" value="P:sphingosine biosynthetic process"/>
    <property type="evidence" value="ECO:0007669"/>
    <property type="project" value="TreeGrafter"/>
</dbReference>
<keyword evidence="3" id="KW-0808">Transferase</keyword>
<dbReference type="GO" id="GO:0016020">
    <property type="term" value="C:membrane"/>
    <property type="evidence" value="ECO:0007669"/>
    <property type="project" value="GOC"/>
</dbReference>
<protein>
    <recommendedName>
        <fullName evidence="4">Aminotransferase class I/classII large domain-containing protein</fullName>
    </recommendedName>
</protein>
<evidence type="ECO:0000256" key="1">
    <source>
        <dbReference type="ARBA" id="ARBA00001933"/>
    </source>
</evidence>
<proteinExistence type="inferred from homology"/>
<evidence type="ECO:0000256" key="2">
    <source>
        <dbReference type="ARBA" id="ARBA00008392"/>
    </source>
</evidence>
<dbReference type="GO" id="GO:0017059">
    <property type="term" value="C:serine palmitoyltransferase complex"/>
    <property type="evidence" value="ECO:0007669"/>
    <property type="project" value="TreeGrafter"/>
</dbReference>
<feature type="domain" description="Aminotransferase class I/classII large" evidence="4">
    <location>
        <begin position="7"/>
        <end position="73"/>
    </location>
</feature>
<dbReference type="InterPro" id="IPR004839">
    <property type="entry name" value="Aminotransferase_I/II_large"/>
</dbReference>
<dbReference type="Gene3D" id="3.90.1150.10">
    <property type="entry name" value="Aspartate Aminotransferase, domain 1"/>
    <property type="match status" value="1"/>
</dbReference>
<organism evidence="5 6">
    <name type="scientific">Brachionus calyciflorus</name>
    <dbReference type="NCBI Taxonomy" id="104777"/>
    <lineage>
        <taxon>Eukaryota</taxon>
        <taxon>Metazoa</taxon>
        <taxon>Spiralia</taxon>
        <taxon>Gnathifera</taxon>
        <taxon>Rotifera</taxon>
        <taxon>Eurotatoria</taxon>
        <taxon>Monogononta</taxon>
        <taxon>Pseudotrocha</taxon>
        <taxon>Ploima</taxon>
        <taxon>Brachionidae</taxon>
        <taxon>Brachionus</taxon>
    </lineage>
</organism>
<name>A0A814SV43_9BILA</name>
<dbReference type="InterPro" id="IPR050087">
    <property type="entry name" value="AON_synthase_class-II"/>
</dbReference>
<dbReference type="InterPro" id="IPR015424">
    <property type="entry name" value="PyrdxlP-dep_Trfase"/>
</dbReference>
<keyword evidence="6" id="KW-1185">Reference proteome</keyword>
<dbReference type="GO" id="GO:0046513">
    <property type="term" value="P:ceramide biosynthetic process"/>
    <property type="evidence" value="ECO:0007669"/>
    <property type="project" value="TreeGrafter"/>
</dbReference>
<comment type="caution">
    <text evidence="5">The sequence shown here is derived from an EMBL/GenBank/DDBJ whole genome shotgun (WGS) entry which is preliminary data.</text>
</comment>
<comment type="cofactor">
    <cofactor evidence="1">
        <name>pyridoxal 5'-phosphate</name>
        <dbReference type="ChEBI" id="CHEBI:597326"/>
    </cofactor>
</comment>
<evidence type="ECO:0000259" key="4">
    <source>
        <dbReference type="Pfam" id="PF00155"/>
    </source>
</evidence>
<sequence>MGFIVYGNSNSPVVPVLCFLPSKVVAFNRKMLEEGIAVVTVGYPATPLVGSRVRFCISAAHTRQMLDKVLSAICKFGDEIGLKFSKKNPHFKFEDLKAIDISHKQGKTFC</sequence>